<organism evidence="1">
    <name type="scientific">uncultured Acidimicrobiales bacterium</name>
    <dbReference type="NCBI Taxonomy" id="310071"/>
    <lineage>
        <taxon>Bacteria</taxon>
        <taxon>Bacillati</taxon>
        <taxon>Actinomycetota</taxon>
        <taxon>Acidimicrobiia</taxon>
        <taxon>Acidimicrobiales</taxon>
        <taxon>environmental samples</taxon>
    </lineage>
</organism>
<proteinExistence type="predicted"/>
<sequence>MPSFVEPTPASARTDGRRCCARLHHACGVEHGIGAGSTCWDAREGR</sequence>
<protein>
    <submittedName>
        <fullName evidence="1">Uncharacterized protein</fullName>
    </submittedName>
</protein>
<evidence type="ECO:0000313" key="1">
    <source>
        <dbReference type="EMBL" id="CAA9228098.1"/>
    </source>
</evidence>
<gene>
    <name evidence="1" type="ORF">AVDCRST_MAG20-1053</name>
</gene>
<accession>A0A6J4HQ94</accession>
<dbReference type="AlphaFoldDB" id="A0A6J4HQ94"/>
<dbReference type="EMBL" id="CADCSY010000043">
    <property type="protein sequence ID" value="CAA9228098.1"/>
    <property type="molecule type" value="Genomic_DNA"/>
</dbReference>
<reference evidence="1" key="1">
    <citation type="submission" date="2020-02" db="EMBL/GenBank/DDBJ databases">
        <authorList>
            <person name="Meier V. D."/>
        </authorList>
    </citation>
    <scope>NUCLEOTIDE SEQUENCE</scope>
    <source>
        <strain evidence="1">AVDCRST_MAG20</strain>
    </source>
</reference>
<name>A0A6J4HQ94_9ACTN</name>